<dbReference type="PROSITE" id="PS50297">
    <property type="entry name" value="ANK_REP_REGION"/>
    <property type="match status" value="1"/>
</dbReference>
<evidence type="ECO:0000313" key="6">
    <source>
        <dbReference type="Proteomes" id="UP001197974"/>
    </source>
</evidence>
<dbReference type="PROSITE" id="PS50088">
    <property type="entry name" value="ANK_REPEAT"/>
    <property type="match status" value="2"/>
</dbReference>
<dbReference type="Gene3D" id="1.25.40.20">
    <property type="entry name" value="Ankyrin repeat-containing domain"/>
    <property type="match status" value="1"/>
</dbReference>
<organism evidence="5 6">
    <name type="scientific">Bacillus carboniphilus</name>
    <dbReference type="NCBI Taxonomy" id="86663"/>
    <lineage>
        <taxon>Bacteria</taxon>
        <taxon>Bacillati</taxon>
        <taxon>Bacillota</taxon>
        <taxon>Bacilli</taxon>
        <taxon>Bacillales</taxon>
        <taxon>Bacillaceae</taxon>
        <taxon>Bacillus</taxon>
    </lineage>
</organism>
<dbReference type="SUPFAM" id="SSF48403">
    <property type="entry name" value="Ankyrin repeat"/>
    <property type="match status" value="1"/>
</dbReference>
<keyword evidence="4" id="KW-0472">Membrane</keyword>
<feature type="repeat" description="ANK" evidence="3">
    <location>
        <begin position="106"/>
        <end position="138"/>
    </location>
</feature>
<keyword evidence="1" id="KW-0677">Repeat</keyword>
<evidence type="ECO:0000256" key="2">
    <source>
        <dbReference type="ARBA" id="ARBA00023043"/>
    </source>
</evidence>
<gene>
    <name evidence="5" type="ORF">LC087_01255</name>
</gene>
<keyword evidence="6" id="KW-1185">Reference proteome</keyword>
<dbReference type="PANTHER" id="PTHR24171:SF9">
    <property type="entry name" value="ANKYRIN REPEAT DOMAIN-CONTAINING PROTEIN 39"/>
    <property type="match status" value="1"/>
</dbReference>
<dbReference type="Proteomes" id="UP001197974">
    <property type="component" value="Chromosome"/>
</dbReference>
<evidence type="ECO:0000313" key="5">
    <source>
        <dbReference type="EMBL" id="WLR42895.1"/>
    </source>
</evidence>
<feature type="transmembrane region" description="Helical" evidence="4">
    <location>
        <begin position="12"/>
        <end position="30"/>
    </location>
</feature>
<dbReference type="InterPro" id="IPR036770">
    <property type="entry name" value="Ankyrin_rpt-contain_sf"/>
</dbReference>
<dbReference type="SMART" id="SM00248">
    <property type="entry name" value="ANK"/>
    <property type="match status" value="4"/>
</dbReference>
<keyword evidence="4" id="KW-0812">Transmembrane</keyword>
<keyword evidence="4" id="KW-1133">Transmembrane helix</keyword>
<dbReference type="EMBL" id="CP129013">
    <property type="protein sequence ID" value="WLR42895.1"/>
    <property type="molecule type" value="Genomic_DNA"/>
</dbReference>
<dbReference type="PANTHER" id="PTHR24171">
    <property type="entry name" value="ANKYRIN REPEAT DOMAIN-CONTAINING PROTEIN 39-RELATED"/>
    <property type="match status" value="1"/>
</dbReference>
<proteinExistence type="predicted"/>
<reference evidence="5 6" key="1">
    <citation type="submission" date="2023-06" db="EMBL/GenBank/DDBJ databases">
        <title>Five Gram-positive bacteria isolated from mangrove sediments in Shenzhen, Guangdong, China.</title>
        <authorList>
            <person name="Yu S."/>
            <person name="Zheng W."/>
            <person name="Huang Y."/>
        </authorList>
    </citation>
    <scope>NUCLEOTIDE SEQUENCE [LARGE SCALE GENOMIC DNA]</scope>
    <source>
        <strain evidence="5 6">SaN35-3</strain>
    </source>
</reference>
<feature type="repeat" description="ANK" evidence="3">
    <location>
        <begin position="139"/>
        <end position="172"/>
    </location>
</feature>
<evidence type="ECO:0000256" key="3">
    <source>
        <dbReference type="PROSITE-ProRule" id="PRU00023"/>
    </source>
</evidence>
<name>A0ABY9JU37_9BACI</name>
<accession>A0ABY9JU37</accession>
<protein>
    <submittedName>
        <fullName evidence="5">Ankyrin repeat domain-containing protein</fullName>
    </submittedName>
</protein>
<evidence type="ECO:0000256" key="4">
    <source>
        <dbReference type="SAM" id="Phobius"/>
    </source>
</evidence>
<dbReference type="InterPro" id="IPR002110">
    <property type="entry name" value="Ankyrin_rpt"/>
</dbReference>
<dbReference type="RefSeq" id="WP_226538694.1">
    <property type="nucleotide sequence ID" value="NZ_CP129013.1"/>
</dbReference>
<evidence type="ECO:0000256" key="1">
    <source>
        <dbReference type="ARBA" id="ARBA00022737"/>
    </source>
</evidence>
<sequence>MKFEVPAGKIVLGLFLTTVLYVGLIVGFIFSSEMFNDFFDETTQLEDAFYDDDFEKTKDLLMEGEDPSKILFYGQTIIHKAIAKDKKNYYNEYMEYIEDPNIVNDSDESLLTYACMHASIDIIEDLVNRGANINYSDDWGYTPLLNAIASEREVEIIQFLLENGANPNFTQEDGLTALQLAEENGYDDIVEAIKSHMDQE</sequence>
<dbReference type="Pfam" id="PF12796">
    <property type="entry name" value="Ank_2"/>
    <property type="match status" value="1"/>
</dbReference>
<keyword evidence="2 3" id="KW-0040">ANK repeat</keyword>